<evidence type="ECO:0000313" key="2">
    <source>
        <dbReference type="Proteomes" id="UP000264006"/>
    </source>
</evidence>
<evidence type="ECO:0000313" key="1">
    <source>
        <dbReference type="EMBL" id="AXV07099.1"/>
    </source>
</evidence>
<proteinExistence type="predicted"/>
<protein>
    <submittedName>
        <fullName evidence="1">Uncharacterized protein</fullName>
    </submittedName>
</protein>
<dbReference type="AlphaFoldDB" id="A0A346XY02"/>
<reference evidence="1 2" key="1">
    <citation type="submission" date="2018-09" db="EMBL/GenBank/DDBJ databases">
        <title>Complete genome sequence of Euzebya sp. DY32-46 isolated from seawater of Pacific Ocean.</title>
        <authorList>
            <person name="Xu L."/>
            <person name="Wu Y.-H."/>
            <person name="Xu X.-W."/>
        </authorList>
    </citation>
    <scope>NUCLEOTIDE SEQUENCE [LARGE SCALE GENOMIC DNA]</scope>
    <source>
        <strain evidence="1 2">DY32-46</strain>
    </source>
</reference>
<dbReference type="Proteomes" id="UP000264006">
    <property type="component" value="Chromosome"/>
</dbReference>
<dbReference type="OrthoDB" id="9781481at2"/>
<sequence length="228" mass="24996">MAPHDDRTAWLVKAGKRAKHARDFVTKDMVSIGTEWPGVGDLSTASDAEVFLAIEAAGRKKPADDLVQLRILSTRMTAGDIVVTPDVANGDLLFGAVDGEYEYSARPVVEDHHHSRPVSWFGRLTVDHLEPFLAKAVDWRGGTLRRLPEQTHWLRLAGEIRDGLGRPANDFPRIAKAAPAKRKTPSSTPRMAANPTMVVNPDQLCPSCGLLRAASMFPDGSEYCRDCD</sequence>
<gene>
    <name evidence="1" type="ORF">DVS28_a2418</name>
</gene>
<dbReference type="RefSeq" id="WP_114591652.1">
    <property type="nucleotide sequence ID" value="NZ_CAXIBR010000011.1"/>
</dbReference>
<organism evidence="1 2">
    <name type="scientific">Euzebya pacifica</name>
    <dbReference type="NCBI Taxonomy" id="1608957"/>
    <lineage>
        <taxon>Bacteria</taxon>
        <taxon>Bacillati</taxon>
        <taxon>Actinomycetota</taxon>
        <taxon>Nitriliruptoria</taxon>
        <taxon>Euzebyales</taxon>
    </lineage>
</organism>
<dbReference type="KEGG" id="euz:DVS28_a2418"/>
<name>A0A346XY02_9ACTN</name>
<keyword evidence="2" id="KW-1185">Reference proteome</keyword>
<dbReference type="EMBL" id="CP031165">
    <property type="protein sequence ID" value="AXV07099.1"/>
    <property type="molecule type" value="Genomic_DNA"/>
</dbReference>
<accession>A0A346XY02</accession>